<accession>A0ABW9RZA0</accession>
<keyword evidence="4" id="KW-1185">Reference proteome</keyword>
<dbReference type="RefSeq" id="WP_155175958.1">
    <property type="nucleotide sequence ID" value="NZ_BAAAFL010000012.1"/>
</dbReference>
<keyword evidence="2" id="KW-1133">Transmembrane helix</keyword>
<evidence type="ECO:0000313" key="3">
    <source>
        <dbReference type="EMBL" id="MTI28440.1"/>
    </source>
</evidence>
<reference evidence="3 4" key="1">
    <citation type="submission" date="2019-02" db="EMBL/GenBank/DDBJ databases">
        <authorList>
            <person name="Goldberg S.R."/>
            <person name="Haltli B.A."/>
            <person name="Correa H."/>
            <person name="Russell K.G."/>
        </authorList>
    </citation>
    <scope>NUCLEOTIDE SEQUENCE [LARGE SCALE GENOMIC DNA]</scope>
    <source>
        <strain evidence="3 4">JCM 16186</strain>
    </source>
</reference>
<keyword evidence="2" id="KW-0472">Membrane</keyword>
<sequence>MLKFLIIVFLVGFLFFKLLGLFFRILIGRSATDRSGSRTYQNQQYQSGRSHDGNVNIDYVPNDGSKKKPKAFKGGEYVDYEEIK</sequence>
<evidence type="ECO:0000256" key="2">
    <source>
        <dbReference type="SAM" id="Phobius"/>
    </source>
</evidence>
<keyword evidence="2" id="KW-0812">Transmembrane</keyword>
<feature type="region of interest" description="Disordered" evidence="1">
    <location>
        <begin position="33"/>
        <end position="68"/>
    </location>
</feature>
<feature type="transmembrane region" description="Helical" evidence="2">
    <location>
        <begin position="6"/>
        <end position="27"/>
    </location>
</feature>
<feature type="compositionally biased region" description="Polar residues" evidence="1">
    <location>
        <begin position="37"/>
        <end position="48"/>
    </location>
</feature>
<evidence type="ECO:0000313" key="4">
    <source>
        <dbReference type="Proteomes" id="UP000798808"/>
    </source>
</evidence>
<dbReference type="Proteomes" id="UP000798808">
    <property type="component" value="Unassembled WGS sequence"/>
</dbReference>
<organism evidence="3 4">
    <name type="scientific">Fulvivirga kasyanovii</name>
    <dbReference type="NCBI Taxonomy" id="396812"/>
    <lineage>
        <taxon>Bacteria</taxon>
        <taxon>Pseudomonadati</taxon>
        <taxon>Bacteroidota</taxon>
        <taxon>Cytophagia</taxon>
        <taxon>Cytophagales</taxon>
        <taxon>Fulvivirgaceae</taxon>
        <taxon>Fulvivirga</taxon>
    </lineage>
</organism>
<name>A0ABW9RZA0_9BACT</name>
<protein>
    <submittedName>
        <fullName evidence="3">DUF4834 family protein</fullName>
    </submittedName>
</protein>
<comment type="caution">
    <text evidence="3">The sequence shown here is derived from an EMBL/GenBank/DDBJ whole genome shotgun (WGS) entry which is preliminary data.</text>
</comment>
<dbReference type="Pfam" id="PF16118">
    <property type="entry name" value="DUF4834"/>
    <property type="match status" value="1"/>
</dbReference>
<gene>
    <name evidence="3" type="ORF">E1163_26020</name>
</gene>
<dbReference type="EMBL" id="SMLW01000663">
    <property type="protein sequence ID" value="MTI28440.1"/>
    <property type="molecule type" value="Genomic_DNA"/>
</dbReference>
<evidence type="ECO:0000256" key="1">
    <source>
        <dbReference type="SAM" id="MobiDB-lite"/>
    </source>
</evidence>
<dbReference type="InterPro" id="IPR032272">
    <property type="entry name" value="DUF4834"/>
</dbReference>
<proteinExistence type="predicted"/>